<evidence type="ECO:0000256" key="10">
    <source>
        <dbReference type="SAM" id="Phobius"/>
    </source>
</evidence>
<protein>
    <submittedName>
        <fullName evidence="12">Flagellar motor rotation protein MotB</fullName>
    </submittedName>
</protein>
<dbReference type="PANTHER" id="PTHR30329:SF21">
    <property type="entry name" value="LIPOPROTEIN YIAD-RELATED"/>
    <property type="match status" value="1"/>
</dbReference>
<dbReference type="Pfam" id="PF00691">
    <property type="entry name" value="OmpA"/>
    <property type="match status" value="1"/>
</dbReference>
<dbReference type="InterPro" id="IPR050330">
    <property type="entry name" value="Bact_OuterMem_StrucFunc"/>
</dbReference>
<dbReference type="CDD" id="cd07185">
    <property type="entry name" value="OmpA_C-like"/>
    <property type="match status" value="1"/>
</dbReference>
<feature type="domain" description="OmpA-like" evidence="11">
    <location>
        <begin position="364"/>
        <end position="486"/>
    </location>
</feature>
<dbReference type="EMBL" id="OX336137">
    <property type="protein sequence ID" value="CAI2718163.1"/>
    <property type="molecule type" value="Genomic_DNA"/>
</dbReference>
<comment type="subcellular location">
    <subcellularLocation>
        <location evidence="1">Cell membrane</location>
        <topology evidence="1">Single-pass membrane protein</topology>
    </subcellularLocation>
</comment>
<dbReference type="PROSITE" id="PS51123">
    <property type="entry name" value="OMPA_2"/>
    <property type="match status" value="1"/>
</dbReference>
<evidence type="ECO:0000256" key="6">
    <source>
        <dbReference type="ARBA" id="ARBA00023136"/>
    </source>
</evidence>
<reference evidence="12 13" key="1">
    <citation type="submission" date="2022-09" db="EMBL/GenBank/DDBJ databases">
        <authorList>
            <person name="Kop L."/>
        </authorList>
    </citation>
    <scope>NUCLEOTIDE SEQUENCE [LARGE SCALE GENOMIC DNA]</scope>
    <source>
        <strain evidence="12 13">347</strain>
    </source>
</reference>
<dbReference type="InterPro" id="IPR025713">
    <property type="entry name" value="MotB-like_N_dom"/>
</dbReference>
<evidence type="ECO:0000259" key="11">
    <source>
        <dbReference type="PROSITE" id="PS51123"/>
    </source>
</evidence>
<feature type="region of interest" description="Disordered" evidence="9">
    <location>
        <begin position="73"/>
        <end position="97"/>
    </location>
</feature>
<proteinExistence type="inferred from homology"/>
<organism evidence="12 13">
    <name type="scientific">Nitrospina watsonii</name>
    <dbReference type="NCBI Taxonomy" id="1323948"/>
    <lineage>
        <taxon>Bacteria</taxon>
        <taxon>Pseudomonadati</taxon>
        <taxon>Nitrospinota/Tectimicrobiota group</taxon>
        <taxon>Nitrospinota</taxon>
        <taxon>Nitrospinia</taxon>
        <taxon>Nitrospinales</taxon>
        <taxon>Nitrospinaceae</taxon>
        <taxon>Nitrospina</taxon>
    </lineage>
</organism>
<dbReference type="SUPFAM" id="SSF103088">
    <property type="entry name" value="OmpA-like"/>
    <property type="match status" value="1"/>
</dbReference>
<accession>A0ABN8W144</accession>
<keyword evidence="3" id="KW-1003">Cell membrane</keyword>
<feature type="transmembrane region" description="Helical" evidence="10">
    <location>
        <begin position="284"/>
        <end position="304"/>
    </location>
</feature>
<evidence type="ECO:0000256" key="1">
    <source>
        <dbReference type="ARBA" id="ARBA00004162"/>
    </source>
</evidence>
<gene>
    <name evidence="12" type="ORF">NSPWAT_1304</name>
</gene>
<evidence type="ECO:0000256" key="9">
    <source>
        <dbReference type="SAM" id="MobiDB-lite"/>
    </source>
</evidence>
<feature type="coiled-coil region" evidence="8">
    <location>
        <begin position="1"/>
        <end position="67"/>
    </location>
</feature>
<keyword evidence="13" id="KW-1185">Reference proteome</keyword>
<dbReference type="Pfam" id="PF13677">
    <property type="entry name" value="MotB_plug"/>
    <property type="match status" value="1"/>
</dbReference>
<evidence type="ECO:0000256" key="7">
    <source>
        <dbReference type="PROSITE-ProRule" id="PRU00473"/>
    </source>
</evidence>
<keyword evidence="6 7" id="KW-0472">Membrane</keyword>
<keyword evidence="5 10" id="KW-1133">Transmembrane helix</keyword>
<evidence type="ECO:0000256" key="8">
    <source>
        <dbReference type="SAM" id="Coils"/>
    </source>
</evidence>
<keyword evidence="12" id="KW-0969">Cilium</keyword>
<dbReference type="InterPro" id="IPR006665">
    <property type="entry name" value="OmpA-like"/>
</dbReference>
<dbReference type="PANTHER" id="PTHR30329">
    <property type="entry name" value="STATOR ELEMENT OF FLAGELLAR MOTOR COMPLEX"/>
    <property type="match status" value="1"/>
</dbReference>
<keyword evidence="8" id="KW-0175">Coiled coil</keyword>
<evidence type="ECO:0000256" key="4">
    <source>
        <dbReference type="ARBA" id="ARBA00022692"/>
    </source>
</evidence>
<feature type="coiled-coil region" evidence="8">
    <location>
        <begin position="108"/>
        <end position="257"/>
    </location>
</feature>
<evidence type="ECO:0000256" key="2">
    <source>
        <dbReference type="ARBA" id="ARBA00008914"/>
    </source>
</evidence>
<keyword evidence="4 10" id="KW-0812">Transmembrane</keyword>
<dbReference type="Proteomes" id="UP001157733">
    <property type="component" value="Chromosome"/>
</dbReference>
<evidence type="ECO:0000313" key="12">
    <source>
        <dbReference type="EMBL" id="CAI2718163.1"/>
    </source>
</evidence>
<feature type="compositionally biased region" description="Acidic residues" evidence="9">
    <location>
        <begin position="87"/>
        <end position="97"/>
    </location>
</feature>
<dbReference type="Gene3D" id="3.30.1330.60">
    <property type="entry name" value="OmpA-like domain"/>
    <property type="match status" value="1"/>
</dbReference>
<evidence type="ECO:0000256" key="5">
    <source>
        <dbReference type="ARBA" id="ARBA00022989"/>
    </source>
</evidence>
<evidence type="ECO:0000256" key="3">
    <source>
        <dbReference type="ARBA" id="ARBA00022475"/>
    </source>
</evidence>
<feature type="region of interest" description="Disordered" evidence="9">
    <location>
        <begin position="489"/>
        <end position="512"/>
    </location>
</feature>
<evidence type="ECO:0000313" key="13">
    <source>
        <dbReference type="Proteomes" id="UP001157733"/>
    </source>
</evidence>
<keyword evidence="12" id="KW-0966">Cell projection</keyword>
<name>A0ABN8W144_9BACT</name>
<sequence length="512" mass="58968">MMTQENSVQHLKEQLKIKNQELKKQVRETSRISDKMNNITVLNKEKVNELLNLITQKENEVKEAKEAAWAARMSKRVGGSTQAEGKEDSEPEIGEIELEPGEIDPGIVKELEEAKANLKNLKSLYKETRDELKKISNDKGLLIKEVKRNRKELDRVKDLKDEVNRLKQEIDLKSGASYQQLEREITQKETKIAKLERIIKDATQDREDGKLPAEIIFELRMELNELLHEKEKLTIELEQSKDYSEELESKVQTLEDKQVSRQLEGQIAHEHRASFRTSFVSMEGFLVTYSDMITLLLAIFVMLFTMSNIDQNKFVEAISSFQEKQVRVTSHNVRLSSQEVEMLARVRELVKDNVHPEELVRGDVKTKLIRLKSEELFGPGQATLIPGAEETIFNAIKDELTQGVKQIQIEGHTDNVPINTEQFPSNWELSTSRAARVARYLIEELKFPSEYIVVSGYGEFRPLKPNNTDSNRAMNRRVEIKILKDKEVLKEENGKRQNGKTNSSESQPIKKT</sequence>
<keyword evidence="12" id="KW-0282">Flagellum</keyword>
<dbReference type="InterPro" id="IPR036737">
    <property type="entry name" value="OmpA-like_sf"/>
</dbReference>
<comment type="similarity">
    <text evidence="2">Belongs to the MotB family.</text>
</comment>
<feature type="compositionally biased region" description="Polar residues" evidence="9">
    <location>
        <begin position="499"/>
        <end position="512"/>
    </location>
</feature>